<dbReference type="InterPro" id="IPR012657">
    <property type="entry name" value="23S_rRNA-intervening_sequence"/>
</dbReference>
<sequence>MTQKELQDRLKTYAIEIVKFAEKLPDSLGFRTVRNQIVRCAPSAAANYRAACRGKSTNDFKYKLEIVEEELDETMFWLEFTVGLDDSKRDLVSPLWKEGNELLSIIVSSINSVKKKLKNN</sequence>
<dbReference type="EMBL" id="BMKK01000008">
    <property type="protein sequence ID" value="GGD69458.1"/>
    <property type="molecule type" value="Genomic_DNA"/>
</dbReference>
<dbReference type="NCBIfam" id="TIGR02436">
    <property type="entry name" value="four helix bundle protein"/>
    <property type="match status" value="1"/>
</dbReference>
<dbReference type="AlphaFoldDB" id="A0A916Z030"/>
<evidence type="ECO:0000313" key="1">
    <source>
        <dbReference type="EMBL" id="GGD69458.1"/>
    </source>
</evidence>
<dbReference type="PIRSF" id="PIRSF035652">
    <property type="entry name" value="CHP02436"/>
    <property type="match status" value="1"/>
</dbReference>
<reference evidence="1" key="2">
    <citation type="submission" date="2020-09" db="EMBL/GenBank/DDBJ databases">
        <authorList>
            <person name="Sun Q."/>
            <person name="Zhou Y."/>
        </authorList>
    </citation>
    <scope>NUCLEOTIDE SEQUENCE</scope>
    <source>
        <strain evidence="1">CGMCC 1.15958</strain>
    </source>
</reference>
<dbReference type="RefSeq" id="WP_188768147.1">
    <property type="nucleotide sequence ID" value="NZ_BMKK01000008.1"/>
</dbReference>
<gene>
    <name evidence="1" type="ORF">GCM10011514_36980</name>
</gene>
<dbReference type="SUPFAM" id="SSF158446">
    <property type="entry name" value="IVS-encoded protein-like"/>
    <property type="match status" value="1"/>
</dbReference>
<evidence type="ECO:0000313" key="2">
    <source>
        <dbReference type="Proteomes" id="UP000609064"/>
    </source>
</evidence>
<protein>
    <submittedName>
        <fullName evidence="1">Four helix bundle protein</fullName>
    </submittedName>
</protein>
<comment type="caution">
    <text evidence="1">The sequence shown here is derived from an EMBL/GenBank/DDBJ whole genome shotgun (WGS) entry which is preliminary data.</text>
</comment>
<dbReference type="Pfam" id="PF05635">
    <property type="entry name" value="23S_rRNA_IVP"/>
    <property type="match status" value="1"/>
</dbReference>
<keyword evidence="2" id="KW-1185">Reference proteome</keyword>
<reference evidence="1" key="1">
    <citation type="journal article" date="2014" name="Int. J. Syst. Evol. Microbiol.">
        <title>Complete genome sequence of Corynebacterium casei LMG S-19264T (=DSM 44701T), isolated from a smear-ripened cheese.</title>
        <authorList>
            <consortium name="US DOE Joint Genome Institute (JGI-PGF)"/>
            <person name="Walter F."/>
            <person name="Albersmeier A."/>
            <person name="Kalinowski J."/>
            <person name="Ruckert C."/>
        </authorList>
    </citation>
    <scope>NUCLEOTIDE SEQUENCE</scope>
    <source>
        <strain evidence="1">CGMCC 1.15958</strain>
    </source>
</reference>
<dbReference type="InterPro" id="IPR036583">
    <property type="entry name" value="23S_rRNA_IVS_sf"/>
</dbReference>
<organism evidence="1 2">
    <name type="scientific">Emticicia aquatilis</name>
    <dbReference type="NCBI Taxonomy" id="1537369"/>
    <lineage>
        <taxon>Bacteria</taxon>
        <taxon>Pseudomonadati</taxon>
        <taxon>Bacteroidota</taxon>
        <taxon>Cytophagia</taxon>
        <taxon>Cytophagales</taxon>
        <taxon>Leadbetterellaceae</taxon>
        <taxon>Emticicia</taxon>
    </lineage>
</organism>
<dbReference type="Gene3D" id="1.20.1440.60">
    <property type="entry name" value="23S rRNA-intervening sequence"/>
    <property type="match status" value="1"/>
</dbReference>
<dbReference type="Proteomes" id="UP000609064">
    <property type="component" value="Unassembled WGS sequence"/>
</dbReference>
<proteinExistence type="predicted"/>
<accession>A0A916Z030</accession>
<name>A0A916Z030_9BACT</name>